<evidence type="ECO:0000313" key="5">
    <source>
        <dbReference type="Proteomes" id="UP001595710"/>
    </source>
</evidence>
<dbReference type="Pfam" id="PF13416">
    <property type="entry name" value="SBP_bac_8"/>
    <property type="match status" value="1"/>
</dbReference>
<organism evidence="4 5">
    <name type="scientific">Reinekea marina</name>
    <dbReference type="NCBI Taxonomy" id="1310421"/>
    <lineage>
        <taxon>Bacteria</taxon>
        <taxon>Pseudomonadati</taxon>
        <taxon>Pseudomonadota</taxon>
        <taxon>Gammaproteobacteria</taxon>
        <taxon>Oceanospirillales</taxon>
        <taxon>Saccharospirillaceae</taxon>
        <taxon>Reinekea</taxon>
    </lineage>
</organism>
<dbReference type="SUPFAM" id="SSF53850">
    <property type="entry name" value="Periplasmic binding protein-like II"/>
    <property type="match status" value="1"/>
</dbReference>
<dbReference type="EMBL" id="JBHRYN010000020">
    <property type="protein sequence ID" value="MFC3702745.1"/>
    <property type="molecule type" value="Genomic_DNA"/>
</dbReference>
<dbReference type="InterPro" id="IPR006059">
    <property type="entry name" value="SBP"/>
</dbReference>
<name>A0ABV7WY00_9GAMM</name>
<dbReference type="RefSeq" id="WP_290282117.1">
    <property type="nucleotide sequence ID" value="NZ_JAUFQI010000001.1"/>
</dbReference>
<evidence type="ECO:0000313" key="4">
    <source>
        <dbReference type="EMBL" id="MFC3702745.1"/>
    </source>
</evidence>
<comment type="caution">
    <text evidence="4">The sequence shown here is derived from an EMBL/GenBank/DDBJ whole genome shotgun (WGS) entry which is preliminary data.</text>
</comment>
<dbReference type="PANTHER" id="PTHR30006">
    <property type="entry name" value="THIAMINE-BINDING PERIPLASMIC PROTEIN-RELATED"/>
    <property type="match status" value="1"/>
</dbReference>
<feature type="signal peptide" evidence="3">
    <location>
        <begin position="1"/>
        <end position="23"/>
    </location>
</feature>
<proteinExistence type="inferred from homology"/>
<dbReference type="InterPro" id="IPR026045">
    <property type="entry name" value="Ferric-bd"/>
</dbReference>
<evidence type="ECO:0000256" key="2">
    <source>
        <dbReference type="ARBA" id="ARBA00022729"/>
    </source>
</evidence>
<reference evidence="5" key="1">
    <citation type="journal article" date="2019" name="Int. J. Syst. Evol. Microbiol.">
        <title>The Global Catalogue of Microorganisms (GCM) 10K type strain sequencing project: providing services to taxonomists for standard genome sequencing and annotation.</title>
        <authorList>
            <consortium name="The Broad Institute Genomics Platform"/>
            <consortium name="The Broad Institute Genome Sequencing Center for Infectious Disease"/>
            <person name="Wu L."/>
            <person name="Ma J."/>
        </authorList>
    </citation>
    <scope>NUCLEOTIDE SEQUENCE [LARGE SCALE GENOMIC DNA]</scope>
    <source>
        <strain evidence="5">CECT 8288</strain>
    </source>
</reference>
<sequence length="338" mass="36509">MKQVTKKLITAGIVALTATSALAEINVYSSRQEALIKPLLDQFSEQTGIEVNLVSGKDDALITRLTTEGKRSPADILITADAGRLYRAKTADVLQPLNSDVVNAKVPASLRDSDDYWTGLTMRARPIFYVKGQVSESELSTYEALTDAQWKGRICIRSSSNIYNQSLIASMVDANGVEAAETFAKGLVDNFARPPSGGDTDQLKAAAAGLCDIAIANTYYYGRLVNSDKASDNEVAAKLGVFWPNQDDRGTHVNVSGVAITKASKNVEESKQLIEFMLSTEAQKWYSEVNNEYPVVAGVEAAKALADLGEFKADAVNLTVLGENNEAAVKLMDRAGWK</sequence>
<feature type="chain" id="PRO_5046595135" evidence="3">
    <location>
        <begin position="24"/>
        <end position="338"/>
    </location>
</feature>
<dbReference type="PIRSF" id="PIRSF002825">
    <property type="entry name" value="CfbpA"/>
    <property type="match status" value="1"/>
</dbReference>
<evidence type="ECO:0000256" key="1">
    <source>
        <dbReference type="ARBA" id="ARBA00008520"/>
    </source>
</evidence>
<comment type="similarity">
    <text evidence="1">Belongs to the bacterial solute-binding protein 1 family.</text>
</comment>
<dbReference type="Gene3D" id="3.40.190.10">
    <property type="entry name" value="Periplasmic binding protein-like II"/>
    <property type="match status" value="2"/>
</dbReference>
<dbReference type="Proteomes" id="UP001595710">
    <property type="component" value="Unassembled WGS sequence"/>
</dbReference>
<keyword evidence="5" id="KW-1185">Reference proteome</keyword>
<keyword evidence="2 3" id="KW-0732">Signal</keyword>
<accession>A0ABV7WY00</accession>
<gene>
    <name evidence="4" type="ORF">ACFOND_13975</name>
</gene>
<dbReference type="PANTHER" id="PTHR30006:SF15">
    <property type="entry name" value="IRON-UTILIZATION PERIPLASMIC PROTEIN"/>
    <property type="match status" value="1"/>
</dbReference>
<protein>
    <submittedName>
        <fullName evidence="4">Fe(3+) ABC transporter substrate-binding protein</fullName>
    </submittedName>
</protein>
<dbReference type="CDD" id="cd13542">
    <property type="entry name" value="PBP2_FutA1_ilke"/>
    <property type="match status" value="1"/>
</dbReference>
<evidence type="ECO:0000256" key="3">
    <source>
        <dbReference type="SAM" id="SignalP"/>
    </source>
</evidence>